<evidence type="ECO:0000259" key="9">
    <source>
        <dbReference type="Pfam" id="PF01048"/>
    </source>
</evidence>
<evidence type="ECO:0000256" key="8">
    <source>
        <dbReference type="PIRSR" id="PIRSR000477-2"/>
    </source>
</evidence>
<dbReference type="GeneID" id="30983741"/>
<keyword evidence="11" id="KW-1185">Reference proteome</keyword>
<comment type="pathway">
    <text evidence="2 7">Purine metabolism; purine nucleoside salvage.</text>
</comment>
<dbReference type="EMBL" id="KV453911">
    <property type="protein sequence ID" value="ODV79628.1"/>
    <property type="molecule type" value="Genomic_DNA"/>
</dbReference>
<accession>A0A1E4SJG0</accession>
<evidence type="ECO:0000256" key="1">
    <source>
        <dbReference type="ARBA" id="ARBA00000755"/>
    </source>
</evidence>
<dbReference type="PIRSF" id="PIRSF000477">
    <property type="entry name" value="PurNPase"/>
    <property type="match status" value="1"/>
</dbReference>
<dbReference type="Gene3D" id="3.40.50.1580">
    <property type="entry name" value="Nucleoside phosphorylase domain"/>
    <property type="match status" value="1"/>
</dbReference>
<feature type="domain" description="Nucleoside phosphorylase" evidence="9">
    <location>
        <begin position="33"/>
        <end position="302"/>
    </location>
</feature>
<reference evidence="11" key="1">
    <citation type="submission" date="2016-05" db="EMBL/GenBank/DDBJ databases">
        <title>Comparative genomics of biotechnologically important yeasts.</title>
        <authorList>
            <consortium name="DOE Joint Genome Institute"/>
            <person name="Riley R."/>
            <person name="Haridas S."/>
            <person name="Wolfe K.H."/>
            <person name="Lopes M.R."/>
            <person name="Hittinger C.T."/>
            <person name="Goker M."/>
            <person name="Salamov A."/>
            <person name="Wisecaver J."/>
            <person name="Long T.M."/>
            <person name="Aerts A.L."/>
            <person name="Barry K."/>
            <person name="Choi C."/>
            <person name="Clum A."/>
            <person name="Coughlan A.Y."/>
            <person name="Deshpande S."/>
            <person name="Douglass A.P."/>
            <person name="Hanson S.J."/>
            <person name="Klenk H.-P."/>
            <person name="Labutti K."/>
            <person name="Lapidus A."/>
            <person name="Lindquist E."/>
            <person name="Lipzen A."/>
            <person name="Meier-Kolthoff J.P."/>
            <person name="Ohm R.A."/>
            <person name="Otillar R.P."/>
            <person name="Pangilinan J."/>
            <person name="Peng Y."/>
            <person name="Rokas A."/>
            <person name="Rosa C.A."/>
            <person name="Scheuner C."/>
            <person name="Sibirny A.A."/>
            <person name="Slot J.C."/>
            <person name="Stielow J.B."/>
            <person name="Sun H."/>
            <person name="Kurtzman C.P."/>
            <person name="Blackwell M."/>
            <person name="Grigoriev I.V."/>
            <person name="Jeffries T.W."/>
        </authorList>
    </citation>
    <scope>NUCLEOTIDE SEQUENCE [LARGE SCALE GENOMIC DNA]</scope>
    <source>
        <strain evidence="11">NRRL Y-17324</strain>
    </source>
</reference>
<feature type="binding site" evidence="8">
    <location>
        <position position="255"/>
    </location>
    <ligand>
        <name>a purine D-ribonucleoside</name>
        <dbReference type="ChEBI" id="CHEBI:142355"/>
    </ligand>
</feature>
<feature type="binding site" evidence="8">
    <location>
        <position position="127"/>
    </location>
    <ligand>
        <name>phosphate</name>
        <dbReference type="ChEBI" id="CHEBI:43474"/>
    </ligand>
</feature>
<protein>
    <recommendedName>
        <fullName evidence="7">Purine nucleoside phosphorylase</fullName>
        <ecNumber evidence="7">2.4.2.1</ecNumber>
    </recommendedName>
    <alternativeName>
        <fullName evidence="7">Inosine-guanosine phosphorylase</fullName>
    </alternativeName>
</protein>
<evidence type="ECO:0000256" key="2">
    <source>
        <dbReference type="ARBA" id="ARBA00005058"/>
    </source>
</evidence>
<dbReference type="GO" id="GO:0004731">
    <property type="term" value="F:purine-nucleoside phosphorylase activity"/>
    <property type="evidence" value="ECO:0007669"/>
    <property type="project" value="UniProtKB-EC"/>
</dbReference>
<dbReference type="InterPro" id="IPR000845">
    <property type="entry name" value="Nucleoside_phosphorylase_d"/>
</dbReference>
<dbReference type="AlphaFoldDB" id="A0A1E4SJG0"/>
<keyword evidence="4 7" id="KW-0328">Glycosyltransferase</keyword>
<feature type="binding site" evidence="8">
    <location>
        <position position="40"/>
    </location>
    <ligand>
        <name>phosphate</name>
        <dbReference type="ChEBI" id="CHEBI:43474"/>
    </ligand>
</feature>
<comment type="catalytic activity">
    <reaction evidence="1">
        <text>a purine D-ribonucleoside + phosphate = a purine nucleobase + alpha-D-ribose 1-phosphate</text>
        <dbReference type="Rhea" id="RHEA:19805"/>
        <dbReference type="ChEBI" id="CHEBI:26386"/>
        <dbReference type="ChEBI" id="CHEBI:43474"/>
        <dbReference type="ChEBI" id="CHEBI:57720"/>
        <dbReference type="ChEBI" id="CHEBI:142355"/>
        <dbReference type="EC" id="2.4.2.1"/>
    </reaction>
</comment>
<proteinExistence type="inferred from homology"/>
<keyword evidence="5 7" id="KW-0808">Transferase</keyword>
<dbReference type="Proteomes" id="UP000094285">
    <property type="component" value="Unassembled WGS sequence"/>
</dbReference>
<sequence length="305" mass="33002">MSLSPEAYTSLLDEAATKVQSILEATPSLAKPRVMIICGSGLGGIANILHSEPKVEVQYKDIPGFKVSTVPGHAGKLIFGLIGANKVPVMCMVGRLHFYEGYTFQETTFPVRLAKKLQAETVVVTNAAGGVREGLVPGDLMLIDDHINFPGLAGYHPLRGPNLEEFGPRFQPLSDAYDLDLRRLFLTKARKDLGITRKIYEGTYTFVAGPTFESRAEVRMIRNFGGDAVGMSTVPEVIVARHSGLRVLALSLITNAGVADKPPSAFEENPKPLDEGMASHDEVLEAANEASKDVQKIIEATINEL</sequence>
<feature type="binding site" evidence="8">
    <location>
        <position position="73"/>
    </location>
    <ligand>
        <name>phosphate</name>
        <dbReference type="ChEBI" id="CHEBI:43474"/>
    </ligand>
</feature>
<evidence type="ECO:0000256" key="5">
    <source>
        <dbReference type="ARBA" id="ARBA00022679"/>
    </source>
</evidence>
<dbReference type="EC" id="2.4.2.1" evidence="7"/>
<dbReference type="GO" id="GO:0046115">
    <property type="term" value="P:guanosine catabolic process"/>
    <property type="evidence" value="ECO:0007669"/>
    <property type="project" value="EnsemblFungi"/>
</dbReference>
<dbReference type="GO" id="GO:0047724">
    <property type="term" value="F:inosine nucleosidase activity"/>
    <property type="evidence" value="ECO:0007669"/>
    <property type="project" value="EnsemblFungi"/>
</dbReference>
<feature type="binding site" evidence="8">
    <location>
        <position position="232"/>
    </location>
    <ligand>
        <name>phosphate</name>
        <dbReference type="ChEBI" id="CHEBI:43474"/>
    </ligand>
</feature>
<dbReference type="GO" id="GO:0034355">
    <property type="term" value="P:NAD+ biosynthetic process via the salvage pathway"/>
    <property type="evidence" value="ECO:0007669"/>
    <property type="project" value="EnsemblFungi"/>
</dbReference>
<dbReference type="STRING" id="984487.A0A1E4SJG0"/>
<name>A0A1E4SJG0_9ASCO</name>
<evidence type="ECO:0000256" key="7">
    <source>
        <dbReference type="PIRNR" id="PIRNR000477"/>
    </source>
</evidence>
<dbReference type="NCBIfam" id="NF006054">
    <property type="entry name" value="PRK08202.1"/>
    <property type="match status" value="1"/>
</dbReference>
<dbReference type="UniPathway" id="UPA00606"/>
<dbReference type="CDD" id="cd09009">
    <property type="entry name" value="PNP-EcPNPII_like"/>
    <property type="match status" value="1"/>
</dbReference>
<dbReference type="PANTHER" id="PTHR11904">
    <property type="entry name" value="METHYLTHIOADENOSINE/PURINE NUCLEOSIDE PHOSPHORYLASE"/>
    <property type="match status" value="1"/>
</dbReference>
<dbReference type="GO" id="GO:0070635">
    <property type="term" value="F:nicotinamide riboside hydrolase activity"/>
    <property type="evidence" value="ECO:0007669"/>
    <property type="project" value="EnsemblFungi"/>
</dbReference>
<dbReference type="GO" id="GO:0019358">
    <property type="term" value="P:nicotinate nucleotide salvage"/>
    <property type="evidence" value="ECO:0007669"/>
    <property type="project" value="EnsemblFungi"/>
</dbReference>
<comment type="function">
    <text evidence="6">The purine nucleoside phosphorylases catalyze the phosphorolytic breakdown of the N-glycosidic bond in the beta-(deoxy)ribonucleoside molecules, with the formation of the corresponding free purine bases and pentose-1-phosphate. Cleaves guanosine and inosine.</text>
</comment>
<comment type="similarity">
    <text evidence="3 7">Belongs to the PNP/MTAP phosphorylase family.</text>
</comment>
<evidence type="ECO:0000256" key="4">
    <source>
        <dbReference type="ARBA" id="ARBA00022676"/>
    </source>
</evidence>
<dbReference type="GO" id="GO:0006148">
    <property type="term" value="P:inosine catabolic process"/>
    <property type="evidence" value="ECO:0007669"/>
    <property type="project" value="EnsemblFungi"/>
</dbReference>
<dbReference type="Pfam" id="PF01048">
    <property type="entry name" value="PNP_UDP_1"/>
    <property type="match status" value="1"/>
</dbReference>
<dbReference type="InterPro" id="IPR011268">
    <property type="entry name" value="Purine_phosphorylase"/>
</dbReference>
<organism evidence="10 11">
    <name type="scientific">Suhomyces tanzawaensis NRRL Y-17324</name>
    <dbReference type="NCBI Taxonomy" id="984487"/>
    <lineage>
        <taxon>Eukaryota</taxon>
        <taxon>Fungi</taxon>
        <taxon>Dikarya</taxon>
        <taxon>Ascomycota</taxon>
        <taxon>Saccharomycotina</taxon>
        <taxon>Pichiomycetes</taxon>
        <taxon>Debaryomycetaceae</taxon>
        <taxon>Suhomyces</taxon>
    </lineage>
</organism>
<gene>
    <name evidence="10" type="ORF">CANTADRAFT_48602</name>
</gene>
<dbReference type="FunFam" id="3.40.50.1580:FF:000004">
    <property type="entry name" value="Purine nucleoside phosphorylase"/>
    <property type="match status" value="1"/>
</dbReference>
<dbReference type="GO" id="GO:0005737">
    <property type="term" value="C:cytoplasm"/>
    <property type="evidence" value="ECO:0007669"/>
    <property type="project" value="TreeGrafter"/>
</dbReference>
<dbReference type="NCBIfam" id="TIGR01697">
    <property type="entry name" value="PNPH-PUNA-XAPA"/>
    <property type="match status" value="1"/>
</dbReference>
<dbReference type="PANTHER" id="PTHR11904:SF9">
    <property type="entry name" value="PURINE NUCLEOSIDE PHOSPHORYLASE-RELATED"/>
    <property type="match status" value="1"/>
</dbReference>
<dbReference type="InterPro" id="IPR035994">
    <property type="entry name" value="Nucleoside_phosphorylase_sf"/>
</dbReference>
<feature type="binding site" evidence="8">
    <location>
        <position position="213"/>
    </location>
    <ligand>
        <name>a purine D-ribonucleoside</name>
        <dbReference type="ChEBI" id="CHEBI:142355"/>
    </ligand>
</feature>
<evidence type="ECO:0000313" key="11">
    <source>
        <dbReference type="Proteomes" id="UP000094285"/>
    </source>
</evidence>
<dbReference type="SUPFAM" id="SSF53167">
    <property type="entry name" value="Purine and uridine phosphorylases"/>
    <property type="match status" value="1"/>
</dbReference>
<evidence type="ECO:0000256" key="3">
    <source>
        <dbReference type="ARBA" id="ARBA00006751"/>
    </source>
</evidence>
<feature type="binding site" evidence="8">
    <location>
        <begin position="95"/>
        <end position="97"/>
    </location>
    <ligand>
        <name>phosphate</name>
        <dbReference type="ChEBI" id="CHEBI:43474"/>
    </ligand>
</feature>
<dbReference type="OrthoDB" id="10261782at2759"/>
<dbReference type="RefSeq" id="XP_020064750.1">
    <property type="nucleotide sequence ID" value="XM_020209605.1"/>
</dbReference>
<evidence type="ECO:0000313" key="10">
    <source>
        <dbReference type="EMBL" id="ODV79628.1"/>
    </source>
</evidence>
<evidence type="ECO:0000256" key="6">
    <source>
        <dbReference type="ARBA" id="ARBA00058131"/>
    </source>
</evidence>